<evidence type="ECO:0000259" key="6">
    <source>
        <dbReference type="PROSITE" id="PS50249"/>
    </source>
</evidence>
<evidence type="ECO:0000256" key="3">
    <source>
        <dbReference type="ARBA" id="ARBA00022801"/>
    </source>
</evidence>
<accession>A0ABY6CYH5</accession>
<dbReference type="InterPro" id="IPR028090">
    <property type="entry name" value="JAB_dom_prok"/>
</dbReference>
<dbReference type="PANTHER" id="PTHR34858:SF1">
    <property type="entry name" value="CYSO-CYSTEINE PEPTIDASE"/>
    <property type="match status" value="1"/>
</dbReference>
<name>A0ABY6CYH5_9BACT</name>
<dbReference type="Gene3D" id="3.40.140.10">
    <property type="entry name" value="Cytidine Deaminase, domain 2"/>
    <property type="match status" value="1"/>
</dbReference>
<evidence type="ECO:0000256" key="1">
    <source>
        <dbReference type="ARBA" id="ARBA00022670"/>
    </source>
</evidence>
<keyword evidence="3" id="KW-0378">Hydrolase</keyword>
<dbReference type="Proteomes" id="UP001062165">
    <property type="component" value="Chromosome"/>
</dbReference>
<dbReference type="PROSITE" id="PS50249">
    <property type="entry name" value="MPN"/>
    <property type="match status" value="1"/>
</dbReference>
<dbReference type="RefSeq" id="WP_263050714.1">
    <property type="nucleotide sequence ID" value="NZ_CP106735.1"/>
</dbReference>
<keyword evidence="2" id="KW-0479">Metal-binding</keyword>
<dbReference type="Pfam" id="PF14464">
    <property type="entry name" value="Prok-JAB"/>
    <property type="match status" value="1"/>
</dbReference>
<evidence type="ECO:0000313" key="7">
    <source>
        <dbReference type="EMBL" id="UXX78970.1"/>
    </source>
</evidence>
<protein>
    <submittedName>
        <fullName evidence="7">M67 family metallopeptidase</fullName>
    </submittedName>
</protein>
<evidence type="ECO:0000256" key="5">
    <source>
        <dbReference type="ARBA" id="ARBA00023049"/>
    </source>
</evidence>
<evidence type="ECO:0000313" key="8">
    <source>
        <dbReference type="Proteomes" id="UP001062165"/>
    </source>
</evidence>
<reference evidence="7" key="1">
    <citation type="submission" date="2022-10" db="EMBL/GenBank/DDBJ databases">
        <title>Comparative genomics and taxonomic characterization of three novel marine species of genus Reichenbachiella exhibiting antioxidant and polysaccharide degradation activities.</title>
        <authorList>
            <person name="Muhammad N."/>
            <person name="Lee Y.-J."/>
            <person name="Ko J."/>
            <person name="Kim S.-G."/>
        </authorList>
    </citation>
    <scope>NUCLEOTIDE SEQUENCE</scope>
    <source>
        <strain evidence="7">Wsw4-B4</strain>
    </source>
</reference>
<keyword evidence="1" id="KW-0645">Protease</keyword>
<dbReference type="SMART" id="SM00232">
    <property type="entry name" value="JAB_MPN"/>
    <property type="match status" value="1"/>
</dbReference>
<evidence type="ECO:0000256" key="2">
    <source>
        <dbReference type="ARBA" id="ARBA00022723"/>
    </source>
</evidence>
<proteinExistence type="predicted"/>
<keyword evidence="8" id="KW-1185">Reference proteome</keyword>
<organism evidence="7 8">
    <name type="scientific">Reichenbachiella carrageenanivorans</name>
    <dbReference type="NCBI Taxonomy" id="2979869"/>
    <lineage>
        <taxon>Bacteria</taxon>
        <taxon>Pseudomonadati</taxon>
        <taxon>Bacteroidota</taxon>
        <taxon>Cytophagia</taxon>
        <taxon>Cytophagales</taxon>
        <taxon>Reichenbachiellaceae</taxon>
        <taxon>Reichenbachiella</taxon>
    </lineage>
</organism>
<dbReference type="SUPFAM" id="SSF102712">
    <property type="entry name" value="JAB1/MPN domain"/>
    <property type="match status" value="1"/>
</dbReference>
<dbReference type="InterPro" id="IPR051929">
    <property type="entry name" value="VirAsm_ModProt"/>
</dbReference>
<dbReference type="PANTHER" id="PTHR34858">
    <property type="entry name" value="CYSO-CYSTEINE PEPTIDASE"/>
    <property type="match status" value="1"/>
</dbReference>
<keyword evidence="4" id="KW-0862">Zinc</keyword>
<feature type="domain" description="MPN" evidence="6">
    <location>
        <begin position="5"/>
        <end position="138"/>
    </location>
</feature>
<evidence type="ECO:0000256" key="4">
    <source>
        <dbReference type="ARBA" id="ARBA00022833"/>
    </source>
</evidence>
<dbReference type="InterPro" id="IPR000555">
    <property type="entry name" value="JAMM/MPN+_dom"/>
</dbReference>
<dbReference type="InterPro" id="IPR037518">
    <property type="entry name" value="MPN"/>
</dbReference>
<sequence>MKKQIQVSEEVLAEMHRHALAVFPNECVGFFYGQSSEGAKNVTEYSPLENSKEGDQRRRFEVNPLDYMKAERYALSNQVELLGVFHSHPLHPAIPSEHDLKQAVPFFSYIIVSVNENQVENTASWQLNEENQFEEELLNSN</sequence>
<gene>
    <name evidence="7" type="ORF">N7E81_16575</name>
</gene>
<keyword evidence="5" id="KW-0482">Metalloprotease</keyword>
<dbReference type="CDD" id="cd08070">
    <property type="entry name" value="MPN_like"/>
    <property type="match status" value="1"/>
</dbReference>
<dbReference type="EMBL" id="CP106735">
    <property type="protein sequence ID" value="UXX78970.1"/>
    <property type="molecule type" value="Genomic_DNA"/>
</dbReference>